<dbReference type="InterPro" id="IPR009339">
    <property type="entry name" value="DUF998"/>
</dbReference>
<feature type="transmembrane region" description="Helical" evidence="1">
    <location>
        <begin position="108"/>
        <end position="129"/>
    </location>
</feature>
<reference evidence="2 3" key="1">
    <citation type="submission" date="2020-08" db="EMBL/GenBank/DDBJ databases">
        <title>Genomic Encyclopedia of Type Strains, Phase IV (KMG-IV): sequencing the most valuable type-strain genomes for metagenomic binning, comparative biology and taxonomic classification.</title>
        <authorList>
            <person name="Goeker M."/>
        </authorList>
    </citation>
    <scope>NUCLEOTIDE SEQUENCE [LARGE SCALE GENOMIC DNA]</scope>
    <source>
        <strain evidence="2 3">DSM 22368</strain>
    </source>
</reference>
<dbReference type="InParanoid" id="A0A7X0JSF8"/>
<comment type="caution">
    <text evidence="2">The sequence shown here is derived from an EMBL/GenBank/DDBJ whole genome shotgun (WGS) entry which is preliminary data.</text>
</comment>
<evidence type="ECO:0008006" key="4">
    <source>
        <dbReference type="Google" id="ProtNLM"/>
    </source>
</evidence>
<keyword evidence="1" id="KW-0472">Membrane</keyword>
<dbReference type="Proteomes" id="UP000528457">
    <property type="component" value="Unassembled WGS sequence"/>
</dbReference>
<keyword evidence="3" id="KW-1185">Reference proteome</keyword>
<keyword evidence="1" id="KW-0812">Transmembrane</keyword>
<proteinExistence type="predicted"/>
<evidence type="ECO:0000256" key="1">
    <source>
        <dbReference type="SAM" id="Phobius"/>
    </source>
</evidence>
<dbReference type="EMBL" id="JACHHT010000001">
    <property type="protein sequence ID" value="MBB6521457.1"/>
    <property type="molecule type" value="Genomic_DNA"/>
</dbReference>
<name>A0A7X0JSF8_9GAMM</name>
<feature type="transmembrane region" description="Helical" evidence="1">
    <location>
        <begin position="47"/>
        <end position="64"/>
    </location>
</feature>
<evidence type="ECO:0000313" key="2">
    <source>
        <dbReference type="EMBL" id="MBB6521457.1"/>
    </source>
</evidence>
<feature type="transmembrane region" description="Helical" evidence="1">
    <location>
        <begin position="84"/>
        <end position="102"/>
    </location>
</feature>
<feature type="transmembrane region" description="Helical" evidence="1">
    <location>
        <begin position="17"/>
        <end position="35"/>
    </location>
</feature>
<gene>
    <name evidence="2" type="ORF">HNR48_001735</name>
</gene>
<dbReference type="AlphaFoldDB" id="A0A7X0JSF8"/>
<dbReference type="Pfam" id="PF06197">
    <property type="entry name" value="DUF998"/>
    <property type="match status" value="1"/>
</dbReference>
<sequence>MSELGASGSPTQQLSPIINNYPLALMFCAFGWSILLKSEEDFTEQLVGASIIIHGLATAFAGLFPMDRDPYTPKASLRGQIHGLAGMFVMISLIVAPCSVLFSGSYSIVFKVFSIVCVLLTLLFLALMIKAYKKRKLSGLFQRLCYGSQLVWLAGLSVRNEMLLTLINS</sequence>
<keyword evidence="1" id="KW-1133">Transmembrane helix</keyword>
<accession>A0A7X0JSF8</accession>
<evidence type="ECO:0000313" key="3">
    <source>
        <dbReference type="Proteomes" id="UP000528457"/>
    </source>
</evidence>
<organism evidence="2 3">
    <name type="scientific">Pseudoteredinibacter isoporae</name>
    <dbReference type="NCBI Taxonomy" id="570281"/>
    <lineage>
        <taxon>Bacteria</taxon>
        <taxon>Pseudomonadati</taxon>
        <taxon>Pseudomonadota</taxon>
        <taxon>Gammaproteobacteria</taxon>
        <taxon>Cellvibrionales</taxon>
        <taxon>Cellvibrionaceae</taxon>
        <taxon>Pseudoteredinibacter</taxon>
    </lineage>
</organism>
<protein>
    <recommendedName>
        <fullName evidence="4">DUF998 domain-containing protein</fullName>
    </recommendedName>
</protein>